<evidence type="ECO:0000313" key="1">
    <source>
        <dbReference type="EMBL" id="WOO86012.1"/>
    </source>
</evidence>
<proteinExistence type="predicted"/>
<protein>
    <submittedName>
        <fullName evidence="1">Uncharacterized protein</fullName>
    </submittedName>
</protein>
<accession>A0AAF0YI03</accession>
<sequence>MGGPLDAVTTYAPPHARRPTVIRKFTTGGGWDQPRYLFEDATGRQPPYAPFLHTTVSDAGTLRPPRTSHLFERVQSIPSDVLVLLAESQHLKNHETQVMLPPYLYRLRVPCDQCRVFGKDDCFFHDVPTQQGRVVRVVYGEWTGV</sequence>
<reference evidence="1" key="1">
    <citation type="submission" date="2023-10" db="EMBL/GenBank/DDBJ databases">
        <authorList>
            <person name="Noh H."/>
        </authorList>
    </citation>
    <scope>NUCLEOTIDE SEQUENCE</scope>
    <source>
        <strain evidence="1">DUCC4014</strain>
    </source>
</reference>
<organism evidence="1 2">
    <name type="scientific">Vanrija pseudolonga</name>
    <dbReference type="NCBI Taxonomy" id="143232"/>
    <lineage>
        <taxon>Eukaryota</taxon>
        <taxon>Fungi</taxon>
        <taxon>Dikarya</taxon>
        <taxon>Basidiomycota</taxon>
        <taxon>Agaricomycotina</taxon>
        <taxon>Tremellomycetes</taxon>
        <taxon>Trichosporonales</taxon>
        <taxon>Trichosporonaceae</taxon>
        <taxon>Vanrija</taxon>
    </lineage>
</organism>
<evidence type="ECO:0000313" key="2">
    <source>
        <dbReference type="Proteomes" id="UP000827549"/>
    </source>
</evidence>
<name>A0AAF0YI03_9TREE</name>
<keyword evidence="2" id="KW-1185">Reference proteome</keyword>
<dbReference type="EMBL" id="CP086720">
    <property type="protein sequence ID" value="WOO86012.1"/>
    <property type="molecule type" value="Genomic_DNA"/>
</dbReference>
<dbReference type="Proteomes" id="UP000827549">
    <property type="component" value="Chromosome 7"/>
</dbReference>
<dbReference type="GeneID" id="87812661"/>
<gene>
    <name evidence="1" type="ORF">LOC62_07G009500</name>
</gene>
<dbReference type="RefSeq" id="XP_062632038.1">
    <property type="nucleotide sequence ID" value="XM_062776054.1"/>
</dbReference>
<dbReference type="AlphaFoldDB" id="A0AAF0YI03"/>